<accession>A0A0K2B0M2</accession>
<dbReference type="Proteomes" id="UP000061018">
    <property type="component" value="Chromosome"/>
</dbReference>
<dbReference type="KEGG" id="samb:SAM23877_5880"/>
<evidence type="ECO:0000313" key="3">
    <source>
        <dbReference type="Proteomes" id="UP000061018"/>
    </source>
</evidence>
<evidence type="ECO:0000256" key="1">
    <source>
        <dbReference type="SAM" id="MobiDB-lite"/>
    </source>
</evidence>
<gene>
    <name evidence="2" type="ORF">SAM23877_5880</name>
</gene>
<organism evidence="2 3">
    <name type="scientific">Streptomyces ambofaciens (strain ATCC 23877 / 3486 / DSM 40053 / JCM 4204 / NBRC 12836 / NRRL B-2516)</name>
    <dbReference type="NCBI Taxonomy" id="278992"/>
    <lineage>
        <taxon>Bacteria</taxon>
        <taxon>Bacillati</taxon>
        <taxon>Actinomycetota</taxon>
        <taxon>Actinomycetes</taxon>
        <taxon>Kitasatosporales</taxon>
        <taxon>Streptomycetaceae</taxon>
        <taxon>Streptomyces</taxon>
    </lineage>
</organism>
<feature type="region of interest" description="Disordered" evidence="1">
    <location>
        <begin position="1"/>
        <end position="24"/>
    </location>
</feature>
<evidence type="ECO:0000313" key="2">
    <source>
        <dbReference type="EMBL" id="AKZ58925.1"/>
    </source>
</evidence>
<proteinExistence type="predicted"/>
<name>A0A0K2B0M2_STRA7</name>
<sequence>MLRRPLERKKPCPEQVRKARQPSAGLAFCGRTERNSRRLQIHRRRPSNTTVSPPITAPTIRPTIQIGSILKHPSMCDAASAEYF</sequence>
<dbReference type="EMBL" id="CP012382">
    <property type="protein sequence ID" value="AKZ58925.1"/>
    <property type="molecule type" value="Genomic_DNA"/>
</dbReference>
<protein>
    <submittedName>
        <fullName evidence="2">Uncharacterized protein</fullName>
    </submittedName>
</protein>
<dbReference type="AlphaFoldDB" id="A0A0K2B0M2"/>
<feature type="compositionally biased region" description="Basic and acidic residues" evidence="1">
    <location>
        <begin position="1"/>
        <end position="17"/>
    </location>
</feature>
<reference evidence="3" key="1">
    <citation type="journal article" date="2015" name="J. Biotechnol.">
        <title>Complete genome sequence of Streptomyces ambofaciens ATCC 23877, the spiramycin producer.</title>
        <authorList>
            <person name="Thibessard A."/>
            <person name="Haas D."/>
            <person name="Gerbaud C."/>
            <person name="Aigle B."/>
            <person name="Lautru S."/>
            <person name="Pernodet J.L."/>
            <person name="Leblond P."/>
        </authorList>
    </citation>
    <scope>NUCLEOTIDE SEQUENCE [LARGE SCALE GENOMIC DNA]</scope>
    <source>
        <strain evidence="3">ATCC 23877 / 3486 / DSM 40053 / JCM 4204 / NBRC 12836 / NRRL B-2516</strain>
    </source>
</reference>